<keyword evidence="4" id="KW-1185">Reference proteome</keyword>
<feature type="coiled-coil region" evidence="1">
    <location>
        <begin position="121"/>
        <end position="178"/>
    </location>
</feature>
<evidence type="ECO:0000256" key="2">
    <source>
        <dbReference type="SAM" id="SignalP"/>
    </source>
</evidence>
<gene>
    <name evidence="3" type="ORF">Q8947_10360</name>
</gene>
<dbReference type="RefSeq" id="WP_347287210.1">
    <property type="nucleotide sequence ID" value="NZ_JAUZQE010000023.1"/>
</dbReference>
<evidence type="ECO:0000256" key="1">
    <source>
        <dbReference type="SAM" id="Coils"/>
    </source>
</evidence>
<reference evidence="3 4" key="1">
    <citation type="submission" date="2023-08" db="EMBL/GenBank/DDBJ databases">
        <title>Alcaligenaceae gen. nov., a novel taxon isolated from the sludge of Yixing Pesticide Factory.</title>
        <authorList>
            <person name="Ruan L."/>
        </authorList>
    </citation>
    <scope>NUCLEOTIDE SEQUENCE [LARGE SCALE GENOMIC DNA]</scope>
    <source>
        <strain evidence="3 4">LG-2</strain>
    </source>
</reference>
<keyword evidence="2" id="KW-0732">Signal</keyword>
<keyword evidence="1" id="KW-0175">Coiled coil</keyword>
<protein>
    <submittedName>
        <fullName evidence="3">DUF2799 domain-containing protein</fullName>
    </submittedName>
</protein>
<dbReference type="PROSITE" id="PS51257">
    <property type="entry name" value="PROKAR_LIPOPROTEIN"/>
    <property type="match status" value="1"/>
</dbReference>
<dbReference type="Proteomes" id="UP001232156">
    <property type="component" value="Unassembled WGS sequence"/>
</dbReference>
<dbReference type="InterPro" id="IPR021242">
    <property type="entry name" value="DUF2799"/>
</dbReference>
<sequence>MLTSWKWRLRPCLYVSVALLTGCASMSEEECLTADWYERGVLDGRRGEPGNYVHEHHEACAKVGVTPDNEAWQRGRSVGIRYFCTPENGERVGLEGRAYRHTCPPELEAPFLQRYRPAYRVYEAEQRVRNLSNDINNKERQLDREKDEDKRRRIRRELRDLDDRLRRARHDLYHAERQLYRQ</sequence>
<accession>A0ABU1D803</accession>
<feature type="chain" id="PRO_5045212541" evidence="2">
    <location>
        <begin position="28"/>
        <end position="182"/>
    </location>
</feature>
<feature type="signal peptide" evidence="2">
    <location>
        <begin position="1"/>
        <end position="27"/>
    </location>
</feature>
<comment type="caution">
    <text evidence="3">The sequence shown here is derived from an EMBL/GenBank/DDBJ whole genome shotgun (WGS) entry which is preliminary data.</text>
</comment>
<dbReference type="Pfam" id="PF10973">
    <property type="entry name" value="DUF2799"/>
    <property type="match status" value="1"/>
</dbReference>
<organism evidence="3 4">
    <name type="scientific">Yanghanlia caeni</name>
    <dbReference type="NCBI Taxonomy" id="3064283"/>
    <lineage>
        <taxon>Bacteria</taxon>
        <taxon>Pseudomonadati</taxon>
        <taxon>Pseudomonadota</taxon>
        <taxon>Betaproteobacteria</taxon>
        <taxon>Burkholderiales</taxon>
        <taxon>Alcaligenaceae</taxon>
        <taxon>Yanghanlia</taxon>
    </lineage>
</organism>
<proteinExistence type="predicted"/>
<evidence type="ECO:0000313" key="3">
    <source>
        <dbReference type="EMBL" id="MDR4126382.1"/>
    </source>
</evidence>
<evidence type="ECO:0000313" key="4">
    <source>
        <dbReference type="Proteomes" id="UP001232156"/>
    </source>
</evidence>
<name>A0ABU1D803_9BURK</name>
<dbReference type="EMBL" id="JAUZQE010000023">
    <property type="protein sequence ID" value="MDR4126382.1"/>
    <property type="molecule type" value="Genomic_DNA"/>
</dbReference>